<dbReference type="GO" id="GO:0009396">
    <property type="term" value="P:folic acid-containing compound biosynthetic process"/>
    <property type="evidence" value="ECO:0007669"/>
    <property type="project" value="TreeGrafter"/>
</dbReference>
<comment type="similarity">
    <text evidence="1 6">Belongs to the 5-formyltetrahydrofolate cyclo-ligase family.</text>
</comment>
<comment type="caution">
    <text evidence="7">The sequence shown here is derived from an EMBL/GenBank/DDBJ whole genome shotgun (WGS) entry which is preliminary data.</text>
</comment>
<evidence type="ECO:0000256" key="4">
    <source>
        <dbReference type="ARBA" id="ARBA00036539"/>
    </source>
</evidence>
<dbReference type="Pfam" id="PF01812">
    <property type="entry name" value="5-FTHF_cyc-lig"/>
    <property type="match status" value="1"/>
</dbReference>
<dbReference type="AlphaFoldDB" id="A0A8J8NJP5"/>
<keyword evidence="8" id="KW-1185">Reference proteome</keyword>
<comment type="cofactor">
    <cofactor evidence="6">
        <name>Mg(2+)</name>
        <dbReference type="ChEBI" id="CHEBI:18420"/>
    </cofactor>
</comment>
<evidence type="ECO:0000256" key="2">
    <source>
        <dbReference type="ARBA" id="ARBA00022741"/>
    </source>
</evidence>
<dbReference type="InterPro" id="IPR024185">
    <property type="entry name" value="FTHF_cligase-like_sf"/>
</dbReference>
<keyword evidence="6" id="KW-0479">Metal-binding</keyword>
<dbReference type="GO" id="GO:0030272">
    <property type="term" value="F:5-formyltetrahydrofolate cyclo-ligase activity"/>
    <property type="evidence" value="ECO:0007669"/>
    <property type="project" value="UniProtKB-EC"/>
</dbReference>
<evidence type="ECO:0000313" key="8">
    <source>
        <dbReference type="Proteomes" id="UP000785679"/>
    </source>
</evidence>
<dbReference type="EMBL" id="RRYP01014991">
    <property type="protein sequence ID" value="TNV75720.1"/>
    <property type="molecule type" value="Genomic_DNA"/>
</dbReference>
<dbReference type="GO" id="GO:0046872">
    <property type="term" value="F:metal ion binding"/>
    <property type="evidence" value="ECO:0007669"/>
    <property type="project" value="UniProtKB-KW"/>
</dbReference>
<dbReference type="EC" id="6.3.3.2" evidence="5 6"/>
<gene>
    <name evidence="7" type="ORF">FGO68_gene10809</name>
</gene>
<dbReference type="Proteomes" id="UP000785679">
    <property type="component" value="Unassembled WGS sequence"/>
</dbReference>
<dbReference type="NCBIfam" id="TIGR02727">
    <property type="entry name" value="MTHFS_bact"/>
    <property type="match status" value="1"/>
</dbReference>
<protein>
    <recommendedName>
        <fullName evidence="5 6">5-formyltetrahydrofolate cyclo-ligase</fullName>
        <ecNumber evidence="5 6">6.3.3.2</ecNumber>
    </recommendedName>
</protein>
<evidence type="ECO:0000256" key="1">
    <source>
        <dbReference type="ARBA" id="ARBA00010638"/>
    </source>
</evidence>
<reference evidence="7" key="1">
    <citation type="submission" date="2019-06" db="EMBL/GenBank/DDBJ databases">
        <authorList>
            <person name="Zheng W."/>
        </authorList>
    </citation>
    <scope>NUCLEOTIDE SEQUENCE</scope>
    <source>
        <strain evidence="7">QDHG01</strain>
    </source>
</reference>
<dbReference type="PANTHER" id="PTHR23407">
    <property type="entry name" value="ATPASE INHIBITOR/5-FORMYLTETRAHYDROFOLATE CYCLO-LIGASE"/>
    <property type="match status" value="1"/>
</dbReference>
<dbReference type="InterPro" id="IPR037171">
    <property type="entry name" value="NagB/RpiA_transferase-like"/>
</dbReference>
<evidence type="ECO:0000256" key="5">
    <source>
        <dbReference type="ARBA" id="ARBA00038966"/>
    </source>
</evidence>
<dbReference type="GO" id="GO:0005524">
    <property type="term" value="F:ATP binding"/>
    <property type="evidence" value="ECO:0007669"/>
    <property type="project" value="UniProtKB-KW"/>
</dbReference>
<dbReference type="InterPro" id="IPR002698">
    <property type="entry name" value="FTHF_cligase"/>
</dbReference>
<dbReference type="PANTHER" id="PTHR23407:SF1">
    <property type="entry name" value="5-FORMYLTETRAHYDROFOLATE CYCLO-LIGASE"/>
    <property type="match status" value="1"/>
</dbReference>
<accession>A0A8J8NJP5</accession>
<name>A0A8J8NJP5_HALGN</name>
<evidence type="ECO:0000256" key="3">
    <source>
        <dbReference type="ARBA" id="ARBA00022840"/>
    </source>
</evidence>
<dbReference type="GO" id="GO:0035999">
    <property type="term" value="P:tetrahydrofolate interconversion"/>
    <property type="evidence" value="ECO:0007669"/>
    <property type="project" value="TreeGrafter"/>
</dbReference>
<evidence type="ECO:0000256" key="6">
    <source>
        <dbReference type="RuleBase" id="RU361279"/>
    </source>
</evidence>
<dbReference type="OrthoDB" id="2015992at2759"/>
<keyword evidence="3 6" id="KW-0067">ATP-binding</keyword>
<comment type="catalytic activity">
    <reaction evidence="4 6">
        <text>(6S)-5-formyl-5,6,7,8-tetrahydrofolate + ATP = (6R)-5,10-methenyltetrahydrofolate + ADP + phosphate</text>
        <dbReference type="Rhea" id="RHEA:10488"/>
        <dbReference type="ChEBI" id="CHEBI:30616"/>
        <dbReference type="ChEBI" id="CHEBI:43474"/>
        <dbReference type="ChEBI" id="CHEBI:57455"/>
        <dbReference type="ChEBI" id="CHEBI:57457"/>
        <dbReference type="ChEBI" id="CHEBI:456216"/>
        <dbReference type="EC" id="6.3.3.2"/>
    </reaction>
</comment>
<dbReference type="Gene3D" id="3.40.50.10420">
    <property type="entry name" value="NagB/RpiA/CoA transferase-like"/>
    <property type="match status" value="1"/>
</dbReference>
<organism evidence="7 8">
    <name type="scientific">Halteria grandinella</name>
    <dbReference type="NCBI Taxonomy" id="5974"/>
    <lineage>
        <taxon>Eukaryota</taxon>
        <taxon>Sar</taxon>
        <taxon>Alveolata</taxon>
        <taxon>Ciliophora</taxon>
        <taxon>Intramacronucleata</taxon>
        <taxon>Spirotrichea</taxon>
        <taxon>Stichotrichia</taxon>
        <taxon>Sporadotrichida</taxon>
        <taxon>Halteriidae</taxon>
        <taxon>Halteria</taxon>
    </lineage>
</organism>
<sequence>MESRVVHGATLRTVSTDEQAAHKLLKERLRAKHRIQRKEFIERNQDIDYSNFNKQVLLQIDKEYERIHNSIDANKPIISAYWPTKFELDCKSLLKEIHSQNKWRVCLPVTQGDKYPLIFREYKEGDELEKGEMFKVLEPTPDKEQLKPHLLIVPLIAFTSDCFRIGYGKGHFDMTLESLGDVKTIGVAFENQKVEKQEGYIPEAHDKQLDCIITEKDIYFP</sequence>
<keyword evidence="6" id="KW-0460">Magnesium</keyword>
<evidence type="ECO:0000313" key="7">
    <source>
        <dbReference type="EMBL" id="TNV75720.1"/>
    </source>
</evidence>
<dbReference type="SUPFAM" id="SSF100950">
    <property type="entry name" value="NagB/RpiA/CoA transferase-like"/>
    <property type="match status" value="1"/>
</dbReference>
<keyword evidence="2 6" id="KW-0547">Nucleotide-binding</keyword>
<proteinExistence type="inferred from homology"/>